<gene>
    <name evidence="2" type="ORF">HGMM_F51C01C22</name>
</gene>
<feature type="transmembrane region" description="Helical" evidence="1">
    <location>
        <begin position="58"/>
        <end position="80"/>
    </location>
</feature>
<sequence>MRRLWYLLALYALVVIYTQTFFVRGMRPPLWITPLATLIGFVLVLLHAMQRLGRSAALLLLGSTAVVSFIFEAVGVATGLVYGPYHYTDRLGPRLLDVPFLIPLAWFLMAYPSYLFAQTLAPRTSSFRRALWVAALSGLIMTSWDLVMDPQMVKGDHWVWEVEGPYFGIPLRNFWGWWLTIFVAILLFYLLNRPANRWEPRQEDAIPWLVYFLTGGASTFASFFIGLEGTGVVGIFVLLPWLVLTFPYFFPRLFQDAG</sequence>
<reference evidence="2" key="2">
    <citation type="journal article" date="2012" name="PLoS ONE">
        <title>A Deeply Branching Thermophilic Bacterium with an Ancient Acetyl-CoA Pathway Dominates a Subsurface Ecosystem.</title>
        <authorList>
            <person name="Takami H."/>
            <person name="Noguchi H."/>
            <person name="Takaki Y."/>
            <person name="Uchiyama I."/>
            <person name="Toyoda A."/>
            <person name="Nishi S."/>
            <person name="Chee G.-J."/>
            <person name="Arai W."/>
            <person name="Nunoura T."/>
            <person name="Itoh T."/>
            <person name="Hattori M."/>
            <person name="Takai K."/>
        </authorList>
    </citation>
    <scope>NUCLEOTIDE SEQUENCE</scope>
</reference>
<keyword evidence="1" id="KW-0812">Transmembrane</keyword>
<accession>H5SMW6</accession>
<dbReference type="AlphaFoldDB" id="H5SMW6"/>
<dbReference type="Pfam" id="PF04240">
    <property type="entry name" value="Caroten_synth"/>
    <property type="match status" value="1"/>
</dbReference>
<dbReference type="EMBL" id="AP011777">
    <property type="protein sequence ID" value="BAL57502.1"/>
    <property type="molecule type" value="Genomic_DNA"/>
</dbReference>
<feature type="transmembrane region" description="Helical" evidence="1">
    <location>
        <begin position="129"/>
        <end position="147"/>
    </location>
</feature>
<reference evidence="2" key="1">
    <citation type="journal article" date="2005" name="Environ. Microbiol.">
        <title>Genetic and functional properties of uncultivated thermophilic crenarchaeotes from a subsurface gold mine as revealed by analysis of genome fragments.</title>
        <authorList>
            <person name="Nunoura T."/>
            <person name="Hirayama H."/>
            <person name="Takami H."/>
            <person name="Oida H."/>
            <person name="Nishi S."/>
            <person name="Shimamura S."/>
            <person name="Suzuki Y."/>
            <person name="Inagaki F."/>
            <person name="Takai K."/>
            <person name="Nealson K.H."/>
            <person name="Horikoshi K."/>
        </authorList>
    </citation>
    <scope>NUCLEOTIDE SEQUENCE</scope>
</reference>
<organism evidence="2">
    <name type="scientific">uncultured Chloroflexota bacterium</name>
    <dbReference type="NCBI Taxonomy" id="166587"/>
    <lineage>
        <taxon>Bacteria</taxon>
        <taxon>Bacillati</taxon>
        <taxon>Chloroflexota</taxon>
        <taxon>environmental samples</taxon>
    </lineage>
</organism>
<proteinExistence type="predicted"/>
<feature type="transmembrane region" description="Helical" evidence="1">
    <location>
        <begin position="28"/>
        <end position="46"/>
    </location>
</feature>
<evidence type="ECO:0000313" key="2">
    <source>
        <dbReference type="EMBL" id="BAL57502.1"/>
    </source>
</evidence>
<keyword evidence="1" id="KW-1133">Transmembrane helix</keyword>
<feature type="transmembrane region" description="Helical" evidence="1">
    <location>
        <begin position="231"/>
        <end position="250"/>
    </location>
</feature>
<dbReference type="InterPro" id="IPR007354">
    <property type="entry name" value="CruF-like"/>
</dbReference>
<feature type="transmembrane region" description="Helical" evidence="1">
    <location>
        <begin position="100"/>
        <end position="117"/>
    </location>
</feature>
<feature type="transmembrane region" description="Helical" evidence="1">
    <location>
        <begin position="205"/>
        <end position="225"/>
    </location>
</feature>
<evidence type="ECO:0000256" key="1">
    <source>
        <dbReference type="SAM" id="Phobius"/>
    </source>
</evidence>
<name>H5SMW6_9CHLR</name>
<dbReference type="PANTHER" id="PTHR39419:SF1">
    <property type="entry name" value="SLL0814 PROTEIN"/>
    <property type="match status" value="1"/>
</dbReference>
<keyword evidence="1" id="KW-0472">Membrane</keyword>
<feature type="transmembrane region" description="Helical" evidence="1">
    <location>
        <begin position="175"/>
        <end position="193"/>
    </location>
</feature>
<dbReference type="PANTHER" id="PTHR39419">
    <property type="entry name" value="SLL0814 PROTEIN"/>
    <property type="match status" value="1"/>
</dbReference>
<protein>
    <submittedName>
        <fullName evidence="2">Hypothetical conserved protein</fullName>
    </submittedName>
</protein>